<dbReference type="InterPro" id="IPR014777">
    <property type="entry name" value="4pyrrole_Mease_sub1"/>
</dbReference>
<dbReference type="SUPFAM" id="SSF53790">
    <property type="entry name" value="Tetrapyrrole methylase"/>
    <property type="match status" value="1"/>
</dbReference>
<dbReference type="Gene3D" id="3.40.1010.10">
    <property type="entry name" value="Cobalt-precorrin-4 Transmethylase, Domain 1"/>
    <property type="match status" value="1"/>
</dbReference>
<dbReference type="KEGG" id="kbs:EPA93_35860"/>
<dbReference type="PANTHER" id="PTHR30522:SF0">
    <property type="entry name" value="NUCLEOSIDE TRIPHOSPHATE PYROPHOSPHOHYDROLASE"/>
    <property type="match status" value="1"/>
</dbReference>
<dbReference type="GO" id="GO:0046081">
    <property type="term" value="P:dUTP catabolic process"/>
    <property type="evidence" value="ECO:0007669"/>
    <property type="project" value="TreeGrafter"/>
</dbReference>
<dbReference type="CDD" id="cd11529">
    <property type="entry name" value="NTP-PPase_MazG_Cterm"/>
    <property type="match status" value="1"/>
</dbReference>
<dbReference type="InterPro" id="IPR004518">
    <property type="entry name" value="MazG-like_dom"/>
</dbReference>
<accession>A0A4V0YZV7</accession>
<dbReference type="OrthoDB" id="9808939at2"/>
<reference evidence="3 4" key="1">
    <citation type="submission" date="2019-01" db="EMBL/GenBank/DDBJ databases">
        <title>Ktedonosporobacter rubrisoli SCAWS-G2.</title>
        <authorList>
            <person name="Huang Y."/>
            <person name="Yan B."/>
        </authorList>
    </citation>
    <scope>NUCLEOTIDE SEQUENCE [LARGE SCALE GENOMIC DNA]</scope>
    <source>
        <strain evidence="3 4">SCAWS-G2</strain>
    </source>
</reference>
<dbReference type="EC" id="3.6.1.9" evidence="3"/>
<proteinExistence type="predicted"/>
<dbReference type="GO" id="GO:0006950">
    <property type="term" value="P:response to stress"/>
    <property type="evidence" value="ECO:0007669"/>
    <property type="project" value="UniProtKB-ARBA"/>
</dbReference>
<dbReference type="GO" id="GO:0046061">
    <property type="term" value="P:dATP catabolic process"/>
    <property type="evidence" value="ECO:0007669"/>
    <property type="project" value="TreeGrafter"/>
</dbReference>
<dbReference type="NCBIfam" id="TIGR00444">
    <property type="entry name" value="mazG"/>
    <property type="match status" value="1"/>
</dbReference>
<dbReference type="Gene3D" id="1.10.287.1080">
    <property type="entry name" value="MazG-like"/>
    <property type="match status" value="2"/>
</dbReference>
<dbReference type="InterPro" id="IPR011551">
    <property type="entry name" value="NTP_PyrPHydrolase_MazG"/>
</dbReference>
<dbReference type="CDD" id="cd11528">
    <property type="entry name" value="NTP-PPase_MazG_Nterm"/>
    <property type="match status" value="1"/>
</dbReference>
<dbReference type="GO" id="GO:0006203">
    <property type="term" value="P:dGTP catabolic process"/>
    <property type="evidence" value="ECO:0007669"/>
    <property type="project" value="TreeGrafter"/>
</dbReference>
<dbReference type="InterPro" id="IPR035013">
    <property type="entry name" value="YabN_N"/>
</dbReference>
<dbReference type="FunFam" id="1.10.287.1080:FF:000001">
    <property type="entry name" value="Nucleoside triphosphate pyrophosphohydrolase"/>
    <property type="match status" value="1"/>
</dbReference>
<name>A0A4V0YZV7_KTERU</name>
<dbReference type="NCBIfam" id="NF007113">
    <property type="entry name" value="PRK09562.1"/>
    <property type="match status" value="1"/>
</dbReference>
<evidence type="ECO:0000259" key="2">
    <source>
        <dbReference type="Pfam" id="PF03819"/>
    </source>
</evidence>
<dbReference type="InterPro" id="IPR021130">
    <property type="entry name" value="PRib-ATP_PPHydrolase-like"/>
</dbReference>
<dbReference type="GO" id="GO:0046076">
    <property type="term" value="P:dTTP catabolic process"/>
    <property type="evidence" value="ECO:0007669"/>
    <property type="project" value="TreeGrafter"/>
</dbReference>
<protein>
    <submittedName>
        <fullName evidence="3">Nucleoside triphosphate pyrophosphohydrolase</fullName>
        <ecNumber evidence="3">3.6.1.9</ecNumber>
    </submittedName>
</protein>
<dbReference type="GO" id="GO:0046047">
    <property type="term" value="P:TTP catabolic process"/>
    <property type="evidence" value="ECO:0007669"/>
    <property type="project" value="TreeGrafter"/>
</dbReference>
<evidence type="ECO:0000313" key="4">
    <source>
        <dbReference type="Proteomes" id="UP000290365"/>
    </source>
</evidence>
<dbReference type="GO" id="GO:0046052">
    <property type="term" value="P:UTP catabolic process"/>
    <property type="evidence" value="ECO:0007669"/>
    <property type="project" value="TreeGrafter"/>
</dbReference>
<keyword evidence="3" id="KW-0378">Hydrolase</keyword>
<dbReference type="CDD" id="cd11723">
    <property type="entry name" value="YabN_N_like"/>
    <property type="match status" value="1"/>
</dbReference>
<dbReference type="Pfam" id="PF03819">
    <property type="entry name" value="MazG"/>
    <property type="match status" value="1"/>
</dbReference>
<dbReference type="InterPro" id="IPR035996">
    <property type="entry name" value="4pyrrol_Methylase_sf"/>
</dbReference>
<feature type="domain" description="Tetrapyrrole methylase" evidence="1">
    <location>
        <begin position="6"/>
        <end position="222"/>
    </location>
</feature>
<dbReference type="GO" id="GO:0047429">
    <property type="term" value="F:nucleoside triphosphate diphosphatase activity"/>
    <property type="evidence" value="ECO:0007669"/>
    <property type="project" value="UniProtKB-EC"/>
</dbReference>
<dbReference type="Pfam" id="PF00590">
    <property type="entry name" value="TP_methylase"/>
    <property type="match status" value="1"/>
</dbReference>
<dbReference type="Pfam" id="PF01503">
    <property type="entry name" value="PRA-PH"/>
    <property type="match status" value="1"/>
</dbReference>
<evidence type="ECO:0000313" key="3">
    <source>
        <dbReference type="EMBL" id="QBD81061.1"/>
    </source>
</evidence>
<dbReference type="RefSeq" id="WP_129892123.1">
    <property type="nucleotide sequence ID" value="NZ_CP035758.1"/>
</dbReference>
<evidence type="ECO:0000259" key="1">
    <source>
        <dbReference type="Pfam" id="PF00590"/>
    </source>
</evidence>
<gene>
    <name evidence="3" type="ORF">EPA93_35860</name>
</gene>
<sequence length="501" mass="56577">MTTTSITILGLGPGSFNDLTLQARALLAQAAQDKQTVYFRTIIHPTVEVLRSELPTLHIESFDQLYDTSADWTTLYSQIAEEVCTLAAQQPIIYAVPGHPLMGESSVQLVLKLARSRQLSTRIVAGLSFLEPVCTALELDPFDAGTQIIDATSLATLDTSEVAGKIIPTTPLLVTQVYNRRLASAVKLSLGELYPDEWPVKLVRAAGVGSDEMIIESQLYELDRQNYANHLSTLYVPPLDELAALRLPETLRYITMRLRRDPDGCPWDRQQTHQSLMRYVLEETYEVVEALEENDMEKLAEELGDLLLQVYLHAEVARQEGDFTLGDVLEHINAKLIRRHPHVFGDVEVSNADQVNQNWEAIKRQERAKAGKDVKNESILDGVPPASPALMVSQEYQKRVVRQGFAFATIDGIYAKLAEELEEIRQASTQAELQEEIGDLFFVISELARWHKVDAEAALRQANHKFRLRFKSMEKVAREEGRQLTSYSREEWIALWQQAKH</sequence>
<organism evidence="3 4">
    <name type="scientific">Ktedonosporobacter rubrisoli</name>
    <dbReference type="NCBI Taxonomy" id="2509675"/>
    <lineage>
        <taxon>Bacteria</taxon>
        <taxon>Bacillati</taxon>
        <taxon>Chloroflexota</taxon>
        <taxon>Ktedonobacteria</taxon>
        <taxon>Ktedonobacterales</taxon>
        <taxon>Ktedonosporobacteraceae</taxon>
        <taxon>Ktedonosporobacter</taxon>
    </lineage>
</organism>
<dbReference type="GO" id="GO:0008168">
    <property type="term" value="F:methyltransferase activity"/>
    <property type="evidence" value="ECO:0007669"/>
    <property type="project" value="InterPro"/>
</dbReference>
<dbReference type="InterPro" id="IPR000878">
    <property type="entry name" value="4pyrrol_Mease"/>
</dbReference>
<dbReference type="PANTHER" id="PTHR30522">
    <property type="entry name" value="NUCLEOSIDE TRIPHOSPHATE PYROPHOSPHOHYDROLASE"/>
    <property type="match status" value="1"/>
</dbReference>
<feature type="domain" description="NTP pyrophosphohydrolase MazG-like" evidence="2">
    <location>
        <begin position="271"/>
        <end position="344"/>
    </location>
</feature>
<dbReference type="AlphaFoldDB" id="A0A4V0YZV7"/>
<dbReference type="InterPro" id="IPR048015">
    <property type="entry name" value="NTP-PPase_MazG-like_N"/>
</dbReference>
<dbReference type="InterPro" id="IPR048011">
    <property type="entry name" value="NTP-PPase_MazG-like_C"/>
</dbReference>
<dbReference type="EMBL" id="CP035758">
    <property type="protein sequence ID" value="QBD81061.1"/>
    <property type="molecule type" value="Genomic_DNA"/>
</dbReference>
<dbReference type="SUPFAM" id="SSF101386">
    <property type="entry name" value="all-alpha NTP pyrophosphatases"/>
    <property type="match status" value="2"/>
</dbReference>
<keyword evidence="4" id="KW-1185">Reference proteome</keyword>
<dbReference type="Proteomes" id="UP000290365">
    <property type="component" value="Chromosome"/>
</dbReference>